<sequence length="505" mass="57738">MPLLNLRALIDFPKADGDNDTSTTINGVQFNLTALNEWNYTLYSNNTISNDSKCYLIFDNFKPSMLSNGSWINATTCYIPYYGIGARSIGSIVFAALFSLSVMFTLINLRKHGKQYLREDKRFRIVGRRWQWYWMCFVAGCGMTSTITGVDVDRYYLQQLPLVLQSFFFMLMVPGALAMVWEAVRHWGSWQERQAVDADPYGLPQDDKRSRTEFWLPLVFYLFAWMNFFMTIPRSWTPLQKQSTPEQKNDIARPAATGPREKAGAIIAGVAWLVICYSLHHSMKHYKPSPPGIWNKITNFCRYCPAKIFINLIILAIRVGYGIASAWLWDLSIFQEDVHVGWPLGLGYGPMLLIIVVFEIAGFMEENEDKIIIQQRQARGIVEDAELNIVKKPSWWSKNIRERFASDDERLRNMTTEVGGGRPSARRPTEPIEMGDMNIRNRSRSRPPQDPFRDQSPASGRTAASGRLQVNRADSDATSTMTGHTLTSENMQTAQPQRIRSMLDV</sequence>
<dbReference type="OrthoDB" id="5308502at2759"/>
<feature type="region of interest" description="Disordered" evidence="1">
    <location>
        <begin position="411"/>
        <end position="505"/>
    </location>
</feature>
<reference evidence="3 4" key="1">
    <citation type="submission" date="2020-01" db="EMBL/GenBank/DDBJ databases">
        <authorList>
            <consortium name="DOE Joint Genome Institute"/>
            <person name="Haridas S."/>
            <person name="Albert R."/>
            <person name="Binder M."/>
            <person name="Bloem J."/>
            <person name="Labutti K."/>
            <person name="Salamov A."/>
            <person name="Andreopoulos B."/>
            <person name="Baker S.E."/>
            <person name="Barry K."/>
            <person name="Bills G."/>
            <person name="Bluhm B.H."/>
            <person name="Cannon C."/>
            <person name="Castanera R."/>
            <person name="Culley D.E."/>
            <person name="Daum C."/>
            <person name="Ezra D."/>
            <person name="Gonzalez J.B."/>
            <person name="Henrissat B."/>
            <person name="Kuo A."/>
            <person name="Liang C."/>
            <person name="Lipzen A."/>
            <person name="Lutzoni F."/>
            <person name="Magnuson J."/>
            <person name="Mondo S."/>
            <person name="Nolan M."/>
            <person name="Ohm R."/>
            <person name="Pangilinan J."/>
            <person name="Park H.-J.H."/>
            <person name="Ramirez L."/>
            <person name="Alfaro M."/>
            <person name="Sun H."/>
            <person name="Tritt A."/>
            <person name="Yoshinaga Y."/>
            <person name="Zwiers L.-H.L."/>
            <person name="Turgeon B.G."/>
            <person name="Goodwin S.B."/>
            <person name="Spatafora J.W."/>
            <person name="Crous P.W."/>
            <person name="Grigoriev I.V."/>
        </authorList>
    </citation>
    <scope>NUCLEOTIDE SEQUENCE [LARGE SCALE GENOMIC DNA]</scope>
    <source>
        <strain evidence="3 4">CBS 611.86</strain>
    </source>
</reference>
<proteinExistence type="predicted"/>
<dbReference type="InterPro" id="IPR018830">
    <property type="entry name" value="DUF2434"/>
</dbReference>
<keyword evidence="4" id="KW-1185">Reference proteome</keyword>
<feature type="transmembrane region" description="Helical" evidence="2">
    <location>
        <begin position="341"/>
        <end position="364"/>
    </location>
</feature>
<feature type="transmembrane region" description="Helical" evidence="2">
    <location>
        <begin position="130"/>
        <end position="150"/>
    </location>
</feature>
<keyword evidence="2" id="KW-1133">Transmembrane helix</keyword>
<dbReference type="Proteomes" id="UP000481861">
    <property type="component" value="Unassembled WGS sequence"/>
</dbReference>
<organism evidence="3 4">
    <name type="scientific">Massariosphaeria phaeospora</name>
    <dbReference type="NCBI Taxonomy" id="100035"/>
    <lineage>
        <taxon>Eukaryota</taxon>
        <taxon>Fungi</taxon>
        <taxon>Dikarya</taxon>
        <taxon>Ascomycota</taxon>
        <taxon>Pezizomycotina</taxon>
        <taxon>Dothideomycetes</taxon>
        <taxon>Pleosporomycetidae</taxon>
        <taxon>Pleosporales</taxon>
        <taxon>Pleosporales incertae sedis</taxon>
        <taxon>Massariosphaeria</taxon>
    </lineage>
</organism>
<protein>
    <submittedName>
        <fullName evidence="3">Uncharacterized protein</fullName>
    </submittedName>
</protein>
<evidence type="ECO:0000313" key="3">
    <source>
        <dbReference type="EMBL" id="KAF2869139.1"/>
    </source>
</evidence>
<feature type="transmembrane region" description="Helical" evidence="2">
    <location>
        <begin position="308"/>
        <end position="329"/>
    </location>
</feature>
<evidence type="ECO:0000256" key="2">
    <source>
        <dbReference type="SAM" id="Phobius"/>
    </source>
</evidence>
<feature type="transmembrane region" description="Helical" evidence="2">
    <location>
        <begin position="214"/>
        <end position="232"/>
    </location>
</feature>
<feature type="compositionally biased region" description="Polar residues" evidence="1">
    <location>
        <begin position="476"/>
        <end position="498"/>
    </location>
</feature>
<dbReference type="AlphaFoldDB" id="A0A7C8M5P4"/>
<keyword evidence="2" id="KW-0812">Transmembrane</keyword>
<feature type="transmembrane region" description="Helical" evidence="2">
    <location>
        <begin position="263"/>
        <end position="280"/>
    </location>
</feature>
<gene>
    <name evidence="3" type="ORF">BDV95DRAFT_630269</name>
</gene>
<accession>A0A7C8M5P4</accession>
<dbReference type="EMBL" id="JAADJZ010000017">
    <property type="protein sequence ID" value="KAF2869139.1"/>
    <property type="molecule type" value="Genomic_DNA"/>
</dbReference>
<evidence type="ECO:0000313" key="4">
    <source>
        <dbReference type="Proteomes" id="UP000481861"/>
    </source>
</evidence>
<keyword evidence="2" id="KW-0472">Membrane</keyword>
<comment type="caution">
    <text evidence="3">The sequence shown here is derived from an EMBL/GenBank/DDBJ whole genome shotgun (WGS) entry which is preliminary data.</text>
</comment>
<feature type="transmembrane region" description="Helical" evidence="2">
    <location>
        <begin position="162"/>
        <end position="184"/>
    </location>
</feature>
<evidence type="ECO:0000256" key="1">
    <source>
        <dbReference type="SAM" id="MobiDB-lite"/>
    </source>
</evidence>
<name>A0A7C8M5P4_9PLEO</name>
<dbReference type="Pfam" id="PF10361">
    <property type="entry name" value="DUF2434"/>
    <property type="match status" value="1"/>
</dbReference>
<feature type="transmembrane region" description="Helical" evidence="2">
    <location>
        <begin position="89"/>
        <end position="109"/>
    </location>
</feature>